<protein>
    <submittedName>
        <fullName evidence="1">Uncharacterized protein</fullName>
    </submittedName>
</protein>
<gene>
    <name evidence="1" type="ORF">BRAN1462_LOCUS47711</name>
</gene>
<dbReference type="EMBL" id="HBGW01074927">
    <property type="protein sequence ID" value="CAD9626061.1"/>
    <property type="molecule type" value="Transcribed_RNA"/>
</dbReference>
<dbReference type="AlphaFoldDB" id="A0A7S2PZD2"/>
<name>A0A7S2PZD2_9DINO</name>
<sequence length="435" mass="49147">MCESAISLSQRRTREHSEAENVIFVKRMSDLSVWVEEQLGSVVIPQEIMSAAMSMSLRPKAPRPDYQVPKELLKKGLRPKFLEALAKKLQDANMSKDLIWRIYDKMDINRRGFLTVDQLAKAGLLSTDNGLEAVLLFANSLTIINIQRKGLVLKETLEEASQAIAHLMEKTHMLMKSKAKADLVGKRKQKKHTSDPFGFGPKIREDIEEVAAFQVGAGTTPVLPEIEASGRLKENRGVGFIEISGHEVRGHSTDFVRQVQTGDLIAFDRIHGEERTTYTLVVSAICGPTMVKVDDSSTRVMRVKQGELFPYTIIRTVVGRGIGRVPCDASLQLVVPKAQNVSSRTAHMVFDWQLQSSSRHLARAWKKRSALWRKYMRLRSIVERLDDDRLLKGVIDAWRKETVENLAKTTKETSSIGYFLNSLTGVRQRNKAQHW</sequence>
<proteinExistence type="predicted"/>
<organism evidence="1">
    <name type="scientific">Zooxanthella nutricula</name>
    <dbReference type="NCBI Taxonomy" id="1333877"/>
    <lineage>
        <taxon>Eukaryota</taxon>
        <taxon>Sar</taxon>
        <taxon>Alveolata</taxon>
        <taxon>Dinophyceae</taxon>
        <taxon>Peridiniales</taxon>
        <taxon>Peridiniales incertae sedis</taxon>
        <taxon>Zooxanthella</taxon>
    </lineage>
</organism>
<accession>A0A7S2PZD2</accession>
<evidence type="ECO:0000313" key="1">
    <source>
        <dbReference type="EMBL" id="CAD9626061.1"/>
    </source>
</evidence>
<reference evidence="1" key="1">
    <citation type="submission" date="2021-01" db="EMBL/GenBank/DDBJ databases">
        <authorList>
            <person name="Corre E."/>
            <person name="Pelletier E."/>
            <person name="Niang G."/>
            <person name="Scheremetjew M."/>
            <person name="Finn R."/>
            <person name="Kale V."/>
            <person name="Holt S."/>
            <person name="Cochrane G."/>
            <person name="Meng A."/>
            <person name="Brown T."/>
            <person name="Cohen L."/>
        </authorList>
    </citation>
    <scope>NUCLEOTIDE SEQUENCE</scope>
    <source>
        <strain evidence="1">RCC3387</strain>
    </source>
</reference>